<dbReference type="CAZy" id="GH57">
    <property type="family name" value="Glycoside Hydrolase Family 57"/>
</dbReference>
<feature type="domain" description="Alpha-amylase/4-alpha-glucanotransferase C-terminal" evidence="5">
    <location>
        <begin position="385"/>
        <end position="586"/>
    </location>
</feature>
<dbReference type="InterPro" id="IPR015178">
    <property type="entry name" value="A-amylase/a-glucTrfase_central"/>
</dbReference>
<dbReference type="Gene3D" id="3.20.110.20">
    <property type="match status" value="1"/>
</dbReference>
<protein>
    <submittedName>
        <fullName evidence="6">Glycoside hydrolase, family 57</fullName>
    </submittedName>
</protein>
<dbReference type="AlphaFoldDB" id="A1RYB3"/>
<sequence length="598" mass="69270">MTLHFSGPLLMYWRELYPDFLARLRETVSRSEFEVLGGTYSESVLSLLPWEDRVLQLKKGRELVEETLGVSPRGLWIPERVWDPTLPPAISEAGYSYVIVDDEVGYRSGLWKDDVHRAVLTEYSGRRVGVLFIDGPVRYILPWKAPGEVLGYIRSFATEDGRLYVLWGSDAEKFGEWWDARAAEQWLRTFFGMLKGDSSVALLTPSEYILRHGYQGLAYLAPGSYDKMMEWSGGYFPNFLRKYRETNNMHKKMLYVRGKLSLLKASREAWEEYLKAQCNDAYWHGLFGGVYIPFLRQAVFEHLVRAERLAEEESGYYLGNSSVVRSLDFDFDGVDEVLIEEKEVNAYVKPSDGGSLFELDVKMPGKEHNLLATMSRYREPYLEDQKSVVPDWYRRVAFREHIWRKDASSADWINNTPFVDVSDFALGNYIVEAVEGNKLVLSFTGRDWSDRRRPARIHLVKTYEVLGSQRTVRVRYRWRNMERRFIDPKLSVEVSLFPRLSYEEDSDPTYTVDGSQRLSVREGFSSPWARTVRVESPAFPTVTVESSRHAEVWVSPILSWYRTEKGLRSEYQGLAVSFNYAVALNPGETFETEVSLSW</sequence>
<dbReference type="SUPFAM" id="SSF74650">
    <property type="entry name" value="Galactose mutarotase-like"/>
    <property type="match status" value="1"/>
</dbReference>
<dbReference type="PANTHER" id="PTHR36306">
    <property type="entry name" value="ALPHA-AMYLASE-RELATED-RELATED"/>
    <property type="match status" value="1"/>
</dbReference>
<evidence type="ECO:0000313" key="7">
    <source>
        <dbReference type="Proteomes" id="UP000000641"/>
    </source>
</evidence>
<dbReference type="GO" id="GO:0030246">
    <property type="term" value="F:carbohydrate binding"/>
    <property type="evidence" value="ECO:0007669"/>
    <property type="project" value="InterPro"/>
</dbReference>
<dbReference type="EnsemblBacteria" id="ABL78193">
    <property type="protein sequence ID" value="ABL78193"/>
    <property type="gene ID" value="Tpen_0791"/>
</dbReference>
<feature type="domain" description="Glycoside hydrolase family 57 N-terminal" evidence="3">
    <location>
        <begin position="2"/>
        <end position="220"/>
    </location>
</feature>
<dbReference type="Gene3D" id="2.70.98.10">
    <property type="match status" value="1"/>
</dbReference>
<dbReference type="STRING" id="368408.Tpen_0791"/>
<dbReference type="KEGG" id="tpe:Tpen_0791"/>
<organism evidence="6 7">
    <name type="scientific">Thermofilum pendens (strain DSM 2475 / Hrk 5)</name>
    <dbReference type="NCBI Taxonomy" id="368408"/>
    <lineage>
        <taxon>Archaea</taxon>
        <taxon>Thermoproteota</taxon>
        <taxon>Thermoprotei</taxon>
        <taxon>Thermofilales</taxon>
        <taxon>Thermofilaceae</taxon>
        <taxon>Thermofilum</taxon>
    </lineage>
</organism>
<dbReference type="HOGENOM" id="CLU_026700_0_0_2"/>
<dbReference type="eggNOG" id="arCOG03280">
    <property type="taxonomic scope" value="Archaea"/>
</dbReference>
<feature type="domain" description="Alpha-amylase/4-alpha-glucanotransferase C-terminal" evidence="5">
    <location>
        <begin position="328"/>
        <end position="383"/>
    </location>
</feature>
<evidence type="ECO:0000256" key="1">
    <source>
        <dbReference type="ARBA" id="ARBA00006821"/>
    </source>
</evidence>
<evidence type="ECO:0000256" key="2">
    <source>
        <dbReference type="ARBA" id="ARBA00023277"/>
    </source>
</evidence>
<evidence type="ECO:0000259" key="4">
    <source>
        <dbReference type="Pfam" id="PF09094"/>
    </source>
</evidence>
<dbReference type="Pfam" id="PF09095">
    <property type="entry name" value="AmyA-gluTrfs_C"/>
    <property type="match status" value="2"/>
</dbReference>
<name>A1RYB3_THEPD</name>
<dbReference type="Proteomes" id="UP000000641">
    <property type="component" value="Chromosome"/>
</dbReference>
<comment type="similarity">
    <text evidence="1">Belongs to the glycosyl hydrolase 57 family.</text>
</comment>
<dbReference type="PANTHER" id="PTHR36306:SF1">
    <property type="entry name" value="ALPHA-AMYLASE-RELATED"/>
    <property type="match status" value="1"/>
</dbReference>
<dbReference type="GO" id="GO:0016787">
    <property type="term" value="F:hydrolase activity"/>
    <property type="evidence" value="ECO:0007669"/>
    <property type="project" value="UniProtKB-KW"/>
</dbReference>
<accession>A1RYB3</accession>
<proteinExistence type="inferred from homology"/>
<keyword evidence="2" id="KW-0119">Carbohydrate metabolism</keyword>
<dbReference type="Pfam" id="PF09094">
    <property type="entry name" value="AmyA-A_glucT_m"/>
    <property type="match status" value="1"/>
</dbReference>
<evidence type="ECO:0000259" key="5">
    <source>
        <dbReference type="Pfam" id="PF09095"/>
    </source>
</evidence>
<dbReference type="GO" id="GO:0005975">
    <property type="term" value="P:carbohydrate metabolic process"/>
    <property type="evidence" value="ECO:0007669"/>
    <property type="project" value="InterPro"/>
</dbReference>
<dbReference type="Pfam" id="PF03065">
    <property type="entry name" value="Glyco_hydro_57"/>
    <property type="match status" value="1"/>
</dbReference>
<dbReference type="InterPro" id="IPR011330">
    <property type="entry name" value="Glyco_hydro/deAcase_b/a-brl"/>
</dbReference>
<keyword evidence="6" id="KW-0378">Hydrolase</keyword>
<dbReference type="InterPro" id="IPR015179">
    <property type="entry name" value="A-amylase/a-glucTrfase_C"/>
</dbReference>
<dbReference type="SUPFAM" id="SSF88713">
    <property type="entry name" value="Glycoside hydrolase/deacetylase"/>
    <property type="match status" value="1"/>
</dbReference>
<reference evidence="7" key="1">
    <citation type="journal article" date="2008" name="J. Bacteriol.">
        <title>Genome sequence of Thermofilum pendens reveals an exceptional loss of biosynthetic pathways without genome reduction.</title>
        <authorList>
            <person name="Anderson I."/>
            <person name="Rodriguez J."/>
            <person name="Susanti D."/>
            <person name="Porat I."/>
            <person name="Reich C."/>
            <person name="Ulrich L.E."/>
            <person name="Elkins J.G."/>
            <person name="Mavromatis K."/>
            <person name="Lykidis A."/>
            <person name="Kim E."/>
            <person name="Thompson L.S."/>
            <person name="Nolan M."/>
            <person name="Land M."/>
            <person name="Copeland A."/>
            <person name="Lapidus A."/>
            <person name="Lucas S."/>
            <person name="Detter C."/>
            <person name="Zhulin I.B."/>
            <person name="Olsen G.J."/>
            <person name="Whitman W."/>
            <person name="Mukhopadhyay B."/>
            <person name="Bristow J."/>
            <person name="Kyrpides N."/>
        </authorList>
    </citation>
    <scope>NUCLEOTIDE SEQUENCE [LARGE SCALE GENOMIC DNA]</scope>
    <source>
        <strain evidence="7">DSM 2475 / Hrk 5</strain>
    </source>
</reference>
<dbReference type="InterPro" id="IPR004300">
    <property type="entry name" value="Glyco_hydro_57_N"/>
</dbReference>
<gene>
    <name evidence="6" type="ordered locus">Tpen_0791</name>
</gene>
<evidence type="ECO:0000259" key="3">
    <source>
        <dbReference type="Pfam" id="PF03065"/>
    </source>
</evidence>
<dbReference type="InterPro" id="IPR014718">
    <property type="entry name" value="GH-type_carb-bd"/>
</dbReference>
<feature type="domain" description="Alpha-amylase/4-alpha-glucanotransferase central" evidence="4">
    <location>
        <begin position="234"/>
        <end position="309"/>
    </location>
</feature>
<evidence type="ECO:0000313" key="6">
    <source>
        <dbReference type="EMBL" id="ABL78193.1"/>
    </source>
</evidence>
<dbReference type="InterPro" id="IPR011013">
    <property type="entry name" value="Gal_mutarotase_sf_dom"/>
</dbReference>
<keyword evidence="7" id="KW-1185">Reference proteome</keyword>
<dbReference type="InterPro" id="IPR052046">
    <property type="entry name" value="GH57_Enzymes"/>
</dbReference>
<dbReference type="EMBL" id="CP000505">
    <property type="protein sequence ID" value="ABL78193.1"/>
    <property type="molecule type" value="Genomic_DNA"/>
</dbReference>